<dbReference type="FunFam" id="3.40.50.300:FF:000016">
    <property type="entry name" value="Oligopeptide ABC transporter ATP-binding component"/>
    <property type="match status" value="1"/>
</dbReference>
<dbReference type="InterPro" id="IPR003593">
    <property type="entry name" value="AAA+_ATPase"/>
</dbReference>
<dbReference type="InterPro" id="IPR017871">
    <property type="entry name" value="ABC_transporter-like_CS"/>
</dbReference>
<dbReference type="EMBL" id="SJKC01000003">
    <property type="protein sequence ID" value="TCC36622.1"/>
    <property type="molecule type" value="Genomic_DNA"/>
</dbReference>
<dbReference type="GO" id="GO:0005524">
    <property type="term" value="F:ATP binding"/>
    <property type="evidence" value="ECO:0007669"/>
    <property type="project" value="UniProtKB-KW"/>
</dbReference>
<evidence type="ECO:0000256" key="2">
    <source>
        <dbReference type="ARBA" id="ARBA00022448"/>
    </source>
</evidence>
<comment type="similarity">
    <text evidence="1">Belongs to the ABC transporter superfamily.</text>
</comment>
<dbReference type="InterPro" id="IPR027417">
    <property type="entry name" value="P-loop_NTPase"/>
</dbReference>
<evidence type="ECO:0000313" key="6">
    <source>
        <dbReference type="EMBL" id="TCC36622.1"/>
    </source>
</evidence>
<evidence type="ECO:0000256" key="4">
    <source>
        <dbReference type="ARBA" id="ARBA00022840"/>
    </source>
</evidence>
<dbReference type="GO" id="GO:0055085">
    <property type="term" value="P:transmembrane transport"/>
    <property type="evidence" value="ECO:0007669"/>
    <property type="project" value="UniProtKB-ARBA"/>
</dbReference>
<dbReference type="InterPro" id="IPR003439">
    <property type="entry name" value="ABC_transporter-like_ATP-bd"/>
</dbReference>
<dbReference type="GO" id="GO:0016887">
    <property type="term" value="F:ATP hydrolysis activity"/>
    <property type="evidence" value="ECO:0007669"/>
    <property type="project" value="InterPro"/>
</dbReference>
<name>A0A4V2M4N5_9ACTN</name>
<proteinExistence type="inferred from homology"/>
<evidence type="ECO:0000256" key="3">
    <source>
        <dbReference type="ARBA" id="ARBA00022741"/>
    </source>
</evidence>
<reference evidence="6 7" key="1">
    <citation type="submission" date="2019-02" db="EMBL/GenBank/DDBJ databases">
        <title>Kribbella capetownensis sp. nov. and Kribbella speibonae sp. nov., isolated from soil.</title>
        <authorList>
            <person name="Curtis S.M."/>
            <person name="Norton I."/>
            <person name="Everest G.J."/>
            <person name="Meyers P.R."/>
        </authorList>
    </citation>
    <scope>NUCLEOTIDE SEQUENCE [LARGE SCALE GENOMIC DNA]</scope>
    <source>
        <strain evidence="6 7">YM55</strain>
    </source>
</reference>
<dbReference type="PROSITE" id="PS50893">
    <property type="entry name" value="ABC_TRANSPORTER_2"/>
    <property type="match status" value="1"/>
</dbReference>
<dbReference type="Pfam" id="PF00005">
    <property type="entry name" value="ABC_tran"/>
    <property type="match status" value="1"/>
</dbReference>
<dbReference type="CDD" id="cd03257">
    <property type="entry name" value="ABC_NikE_OppD_transporters"/>
    <property type="match status" value="1"/>
</dbReference>
<protein>
    <submittedName>
        <fullName evidence="6">ABC transporter ATP-binding protein</fullName>
    </submittedName>
</protein>
<accession>A0A4V2M4N5</accession>
<comment type="caution">
    <text evidence="6">The sequence shown here is derived from an EMBL/GenBank/DDBJ whole genome shotgun (WGS) entry which is preliminary data.</text>
</comment>
<keyword evidence="3" id="KW-0547">Nucleotide-binding</keyword>
<keyword evidence="4 6" id="KW-0067">ATP-binding</keyword>
<dbReference type="SUPFAM" id="SSF52540">
    <property type="entry name" value="P-loop containing nucleoside triphosphate hydrolases"/>
    <property type="match status" value="1"/>
</dbReference>
<keyword evidence="2" id="KW-0813">Transport</keyword>
<feature type="domain" description="ABC transporter" evidence="5">
    <location>
        <begin position="6"/>
        <end position="247"/>
    </location>
</feature>
<gene>
    <name evidence="6" type="ORF">E0H92_27555</name>
</gene>
<dbReference type="SMART" id="SM00382">
    <property type="entry name" value="AAA"/>
    <property type="match status" value="1"/>
</dbReference>
<dbReference type="Gene3D" id="3.40.50.300">
    <property type="entry name" value="P-loop containing nucleotide triphosphate hydrolases"/>
    <property type="match status" value="1"/>
</dbReference>
<sequence>MTMSLLEVKDLVVTFAGRRRASTTVIHGVSFELAAGETLSLVGESGSGKTTIGRAILGLAPVSEGTITFRGNTISNVSRKERRKLATDIQVVFQDPYSSLNPSMPVESILVEPLAAAGVKDGRSRVRNLLDAVGLPANSGRRYPREFSGGQRQRIAIARALALEPAVIVCDEPTSALDVTTQATVLSLFKELQQATGVAYLFISHDLGVVNDISDRIAVLYRGEIAEIGEAHQVSTAPRHDYTRRLQMAAPIADPKKQRERRELRRALLNGQGAS</sequence>
<dbReference type="Proteomes" id="UP000294225">
    <property type="component" value="Unassembled WGS sequence"/>
</dbReference>
<dbReference type="AlphaFoldDB" id="A0A4V2M4N5"/>
<evidence type="ECO:0000256" key="1">
    <source>
        <dbReference type="ARBA" id="ARBA00005417"/>
    </source>
</evidence>
<dbReference type="InterPro" id="IPR050319">
    <property type="entry name" value="ABC_transp_ATP-bind"/>
</dbReference>
<dbReference type="PROSITE" id="PS00211">
    <property type="entry name" value="ABC_TRANSPORTER_1"/>
    <property type="match status" value="1"/>
</dbReference>
<dbReference type="PANTHER" id="PTHR43776">
    <property type="entry name" value="TRANSPORT ATP-BINDING PROTEIN"/>
    <property type="match status" value="1"/>
</dbReference>
<evidence type="ECO:0000313" key="7">
    <source>
        <dbReference type="Proteomes" id="UP000294225"/>
    </source>
</evidence>
<dbReference type="PANTHER" id="PTHR43776:SF7">
    <property type="entry name" value="D,D-DIPEPTIDE TRANSPORT ATP-BINDING PROTEIN DDPF-RELATED"/>
    <property type="match status" value="1"/>
</dbReference>
<organism evidence="6 7">
    <name type="scientific">Kribbella speibonae</name>
    <dbReference type="NCBI Taxonomy" id="1572660"/>
    <lineage>
        <taxon>Bacteria</taxon>
        <taxon>Bacillati</taxon>
        <taxon>Actinomycetota</taxon>
        <taxon>Actinomycetes</taxon>
        <taxon>Propionibacteriales</taxon>
        <taxon>Kribbellaceae</taxon>
        <taxon>Kribbella</taxon>
    </lineage>
</organism>
<evidence type="ECO:0000259" key="5">
    <source>
        <dbReference type="PROSITE" id="PS50893"/>
    </source>
</evidence>